<dbReference type="PATRIC" id="fig|1122180.6.peg.483"/>
<dbReference type="RefSeq" id="WP_017929993.1">
    <property type="nucleotide sequence ID" value="NZ_KB823008.1"/>
</dbReference>
<dbReference type="AlphaFoldDB" id="A0A017HH65"/>
<dbReference type="EMBL" id="APGJ01000002">
    <property type="protein sequence ID" value="EYD73493.1"/>
    <property type="molecule type" value="Genomic_DNA"/>
</dbReference>
<reference evidence="1 2" key="1">
    <citation type="submission" date="2013-03" db="EMBL/GenBank/DDBJ databases">
        <authorList>
            <person name="Fiebig A."/>
            <person name="Goeker M."/>
            <person name="Klenk H.-P.P."/>
        </authorList>
    </citation>
    <scope>NUCLEOTIDE SEQUENCE [LARGE SCALE GENOMIC DNA]</scope>
    <source>
        <strain evidence="1 2">DSM 17492</strain>
    </source>
</reference>
<dbReference type="OrthoDB" id="9810508at2"/>
<name>A0A017HH65_9RHOB</name>
<organism evidence="1 2">
    <name type="scientific">Limimaricola hongkongensis DSM 17492</name>
    <dbReference type="NCBI Taxonomy" id="1122180"/>
    <lineage>
        <taxon>Bacteria</taxon>
        <taxon>Pseudomonadati</taxon>
        <taxon>Pseudomonadota</taxon>
        <taxon>Alphaproteobacteria</taxon>
        <taxon>Rhodobacterales</taxon>
        <taxon>Paracoccaceae</taxon>
        <taxon>Limimaricola</taxon>
    </lineage>
</organism>
<comment type="caution">
    <text evidence="1">The sequence shown here is derived from an EMBL/GenBank/DDBJ whole genome shotgun (WGS) entry which is preliminary data.</text>
</comment>
<proteinExistence type="predicted"/>
<sequence>MSFGKRLAKSPAVTRGIGGIAHGWLARCQRRIDWERRGEDELRAALADGPILLVLRHSRLMLGPFHWPAWAGDLSTLHDTSPIARIAGDTHRRRGLTPVAMSRRLSNLAMSRMVMERLRAGASIGITADGPLGPAGEINDPPLDWARISGRPVFFYAYATERQHRAQSWDRLLLPRPGGRGAVVFRPWEGAIPRKADAAARAAARASMKAGLDAATAEADAMLGLPPGP</sequence>
<evidence type="ECO:0000313" key="2">
    <source>
        <dbReference type="Proteomes" id="UP000025047"/>
    </source>
</evidence>
<dbReference type="HOGENOM" id="CLU_086327_1_1_5"/>
<dbReference type="Proteomes" id="UP000025047">
    <property type="component" value="Unassembled WGS sequence"/>
</dbReference>
<keyword evidence="2" id="KW-1185">Reference proteome</keyword>
<evidence type="ECO:0000313" key="1">
    <source>
        <dbReference type="EMBL" id="EYD73493.1"/>
    </source>
</evidence>
<gene>
    <name evidence="1" type="ORF">Lokhon_00480</name>
</gene>
<protein>
    <recommendedName>
        <fullName evidence="3">DUF374 domain-containing protein</fullName>
    </recommendedName>
</protein>
<evidence type="ECO:0008006" key="3">
    <source>
        <dbReference type="Google" id="ProtNLM"/>
    </source>
</evidence>
<accession>A0A017HH65</accession>
<dbReference type="STRING" id="1122180.Lokhon_00480"/>
<dbReference type="eggNOG" id="COG2121">
    <property type="taxonomic scope" value="Bacteria"/>
</dbReference>